<name>A0A5N6Q7A0_9ASTR</name>
<dbReference type="InterPro" id="IPR012340">
    <property type="entry name" value="NA-bd_OB-fold"/>
</dbReference>
<dbReference type="EMBL" id="SZYD01000001">
    <property type="protein sequence ID" value="KAD7480522.1"/>
    <property type="molecule type" value="Genomic_DNA"/>
</dbReference>
<gene>
    <name evidence="5" type="ORF">E3N88_03658</name>
</gene>
<proteinExistence type="predicted"/>
<evidence type="ECO:0000256" key="1">
    <source>
        <dbReference type="ARBA" id="ARBA00003935"/>
    </source>
</evidence>
<dbReference type="Proteomes" id="UP000326396">
    <property type="component" value="Linkage Group LG1"/>
</dbReference>
<comment type="function">
    <text evidence="1">One of the essential components for the initiation of protein synthesis. Stabilizes the binding of IF-2 and IF-3 on the 30S subunit to which N-formylmethionyl-tRNA(fMet) subsequently binds. Helps modulate mRNA selection, yielding the 30S pre-initiation complex (PIC). Upon addition of the 50S ribosomal subunit IF-1, IF-2 and IF-3 are released leaving the mature 70S translation initiation complex.</text>
</comment>
<evidence type="ECO:0000313" key="6">
    <source>
        <dbReference type="Proteomes" id="UP000326396"/>
    </source>
</evidence>
<comment type="subunit">
    <text evidence="2">Component of the 30S ribosomal translation pre-initiation complex which assembles on the 30S ribosome in the order IF-2 and IF-3, IF-1 and N-formylmethionyl-tRNA(fMet); mRNA recruitment can occur at any time during PIC assembly.</text>
</comment>
<evidence type="ECO:0000256" key="3">
    <source>
        <dbReference type="PROSITE-ProRule" id="PRU00181"/>
    </source>
</evidence>
<feature type="domain" description="S1-like" evidence="4">
    <location>
        <begin position="64"/>
        <end position="109"/>
    </location>
</feature>
<dbReference type="InterPro" id="IPR004368">
    <property type="entry name" value="TIF_IF1"/>
</dbReference>
<dbReference type="PANTHER" id="PTHR33370:SF4">
    <property type="entry name" value="S1-LIKE DOMAIN-CONTAINING PROTEIN"/>
    <property type="match status" value="1"/>
</dbReference>
<dbReference type="AlphaFoldDB" id="A0A5N6Q7A0"/>
<dbReference type="Pfam" id="PF01176">
    <property type="entry name" value="eIF-1a"/>
    <property type="match status" value="1"/>
</dbReference>
<evidence type="ECO:0000256" key="2">
    <source>
        <dbReference type="ARBA" id="ARBA00011599"/>
    </source>
</evidence>
<evidence type="ECO:0000259" key="4">
    <source>
        <dbReference type="PROSITE" id="PS50832"/>
    </source>
</evidence>
<dbReference type="OrthoDB" id="1714886at2759"/>
<dbReference type="Gene3D" id="2.40.50.140">
    <property type="entry name" value="Nucleic acid-binding proteins"/>
    <property type="match status" value="1"/>
</dbReference>
<keyword evidence="6" id="KW-1185">Reference proteome</keyword>
<dbReference type="GO" id="GO:0043022">
    <property type="term" value="F:ribosome binding"/>
    <property type="evidence" value="ECO:0007669"/>
    <property type="project" value="TreeGrafter"/>
</dbReference>
<dbReference type="GO" id="GO:0003743">
    <property type="term" value="F:translation initiation factor activity"/>
    <property type="evidence" value="ECO:0007669"/>
    <property type="project" value="UniProtKB-UniRule"/>
</dbReference>
<dbReference type="NCBIfam" id="TIGR00008">
    <property type="entry name" value="infA"/>
    <property type="match status" value="1"/>
</dbReference>
<dbReference type="GO" id="GO:0003723">
    <property type="term" value="F:RNA binding"/>
    <property type="evidence" value="ECO:0007669"/>
    <property type="project" value="InterPro"/>
</dbReference>
<protein>
    <recommendedName>
        <fullName evidence="4">S1-like domain-containing protein</fullName>
    </recommendedName>
</protein>
<organism evidence="5 6">
    <name type="scientific">Mikania micrantha</name>
    <name type="common">bitter vine</name>
    <dbReference type="NCBI Taxonomy" id="192012"/>
    <lineage>
        <taxon>Eukaryota</taxon>
        <taxon>Viridiplantae</taxon>
        <taxon>Streptophyta</taxon>
        <taxon>Embryophyta</taxon>
        <taxon>Tracheophyta</taxon>
        <taxon>Spermatophyta</taxon>
        <taxon>Magnoliopsida</taxon>
        <taxon>eudicotyledons</taxon>
        <taxon>Gunneridae</taxon>
        <taxon>Pentapetalae</taxon>
        <taxon>asterids</taxon>
        <taxon>campanulids</taxon>
        <taxon>Asterales</taxon>
        <taxon>Asteraceae</taxon>
        <taxon>Asteroideae</taxon>
        <taxon>Heliantheae alliance</taxon>
        <taxon>Eupatorieae</taxon>
        <taxon>Mikania</taxon>
    </lineage>
</organism>
<dbReference type="PANTHER" id="PTHR33370">
    <property type="entry name" value="TRANSLATION INITIATION FACTOR IF-1, CHLOROPLASTIC"/>
    <property type="match status" value="1"/>
</dbReference>
<dbReference type="GO" id="GO:0005829">
    <property type="term" value="C:cytosol"/>
    <property type="evidence" value="ECO:0007669"/>
    <property type="project" value="TreeGrafter"/>
</dbReference>
<comment type="caution">
    <text evidence="5">The sequence shown here is derived from an EMBL/GenBank/DDBJ whole genome shotgun (WGS) entry which is preliminary data.</text>
</comment>
<dbReference type="PROSITE" id="PS50832">
    <property type="entry name" value="S1_IF1_TYPE"/>
    <property type="match status" value="1"/>
</dbReference>
<dbReference type="SUPFAM" id="SSF50249">
    <property type="entry name" value="Nucleic acid-binding proteins"/>
    <property type="match status" value="1"/>
</dbReference>
<evidence type="ECO:0000313" key="5">
    <source>
        <dbReference type="EMBL" id="KAD7480522.1"/>
    </source>
</evidence>
<accession>A0A5N6Q7A0</accession>
<reference evidence="5 6" key="1">
    <citation type="submission" date="2019-05" db="EMBL/GenBank/DDBJ databases">
        <title>Mikania micrantha, genome provides insights into the molecular mechanism of rapid growth.</title>
        <authorList>
            <person name="Liu B."/>
        </authorList>
    </citation>
    <scope>NUCLEOTIDE SEQUENCE [LARGE SCALE GENOMIC DNA]</scope>
    <source>
        <strain evidence="5">NLD-2019</strain>
        <tissue evidence="5">Leaf</tissue>
    </source>
</reference>
<dbReference type="InterPro" id="IPR006196">
    <property type="entry name" value="RNA-binding_domain_S1_IF1"/>
</dbReference>
<keyword evidence="3" id="KW-0396">Initiation factor</keyword>
<keyword evidence="3" id="KW-0648">Protein biosynthesis</keyword>
<sequence>MAAAAAMMFTSSSSCPWRPSLISFCRPSPVQSACFPRVVVIVRAQTNRRMGKSESSEQKWVAKGLITESLPNGMFWVRLENGDVVLGYISGKIRRNSIRMLPGDKVKIEVSRDAHTTQHKHSISLMPFHSRVAIDWNDSSSHGHGD</sequence>